<organism evidence="4 5">
    <name type="scientific">Magallana gigas</name>
    <name type="common">Pacific oyster</name>
    <name type="synonym">Crassostrea gigas</name>
    <dbReference type="NCBI Taxonomy" id="29159"/>
    <lineage>
        <taxon>Eukaryota</taxon>
        <taxon>Metazoa</taxon>
        <taxon>Spiralia</taxon>
        <taxon>Lophotrochozoa</taxon>
        <taxon>Mollusca</taxon>
        <taxon>Bivalvia</taxon>
        <taxon>Autobranchia</taxon>
        <taxon>Pteriomorphia</taxon>
        <taxon>Ostreida</taxon>
        <taxon>Ostreoidea</taxon>
        <taxon>Ostreidae</taxon>
        <taxon>Magallana</taxon>
    </lineage>
</organism>
<evidence type="ECO:0000259" key="3">
    <source>
        <dbReference type="PROSITE" id="PS50010"/>
    </source>
</evidence>
<dbReference type="Pfam" id="PF00621">
    <property type="entry name" value="RhoGEF"/>
    <property type="match status" value="1"/>
</dbReference>
<dbReference type="InterPro" id="IPR000219">
    <property type="entry name" value="DH_dom"/>
</dbReference>
<reference evidence="4" key="1">
    <citation type="submission" date="2022-08" db="UniProtKB">
        <authorList>
            <consortium name="EnsemblMetazoa"/>
        </authorList>
    </citation>
    <scope>IDENTIFICATION</scope>
    <source>
        <strain evidence="4">05x7-T-G4-1.051#20</strain>
    </source>
</reference>
<feature type="domain" description="DH" evidence="3">
    <location>
        <begin position="226"/>
        <end position="420"/>
    </location>
</feature>
<feature type="compositionally biased region" description="Polar residues" evidence="1">
    <location>
        <begin position="74"/>
        <end position="91"/>
    </location>
</feature>
<dbReference type="Pfam" id="PF22697">
    <property type="entry name" value="SOS1_NGEF_PH"/>
    <property type="match status" value="1"/>
</dbReference>
<keyword evidence="5" id="KW-1185">Reference proteome</keyword>
<dbReference type="RefSeq" id="XP_011432215.2">
    <property type="nucleotide sequence ID" value="XM_011433913.4"/>
</dbReference>
<name>A0A8W8LX50_MAGGI</name>
<proteinExistence type="predicted"/>
<dbReference type="OrthoDB" id="5585231at2759"/>
<dbReference type="CDD" id="cd00160">
    <property type="entry name" value="RhoGEF"/>
    <property type="match status" value="1"/>
</dbReference>
<dbReference type="Gene3D" id="1.20.900.10">
    <property type="entry name" value="Dbl homology (DH) domain"/>
    <property type="match status" value="1"/>
</dbReference>
<evidence type="ECO:0000313" key="5">
    <source>
        <dbReference type="Proteomes" id="UP000005408"/>
    </source>
</evidence>
<dbReference type="GeneID" id="105331637"/>
<dbReference type="GO" id="GO:0007266">
    <property type="term" value="P:Rho protein signal transduction"/>
    <property type="evidence" value="ECO:0007669"/>
    <property type="project" value="TreeGrafter"/>
</dbReference>
<dbReference type="PROSITE" id="PS50003">
    <property type="entry name" value="PH_DOMAIN"/>
    <property type="match status" value="1"/>
</dbReference>
<dbReference type="SMART" id="SM00325">
    <property type="entry name" value="RhoGEF"/>
    <property type="match status" value="1"/>
</dbReference>
<dbReference type="AlphaFoldDB" id="A0A8W8LX50"/>
<dbReference type="InterPro" id="IPR055251">
    <property type="entry name" value="SOS1_NGEF_PH"/>
</dbReference>
<dbReference type="InterPro" id="IPR011993">
    <property type="entry name" value="PH-like_dom_sf"/>
</dbReference>
<evidence type="ECO:0000259" key="2">
    <source>
        <dbReference type="PROSITE" id="PS50003"/>
    </source>
</evidence>
<dbReference type="PROSITE" id="PS50010">
    <property type="entry name" value="DH_2"/>
    <property type="match status" value="1"/>
</dbReference>
<dbReference type="EnsemblMetazoa" id="G30156.2">
    <property type="protein sequence ID" value="G30156.2:cds"/>
    <property type="gene ID" value="G30156"/>
</dbReference>
<dbReference type="SUPFAM" id="SSF50729">
    <property type="entry name" value="PH domain-like"/>
    <property type="match status" value="1"/>
</dbReference>
<dbReference type="RefSeq" id="XP_065937615.1">
    <property type="nucleotide sequence ID" value="XM_066081543.1"/>
</dbReference>
<accession>A0A8W8LX50</accession>
<feature type="domain" description="PH" evidence="2">
    <location>
        <begin position="474"/>
        <end position="593"/>
    </location>
</feature>
<dbReference type="PANTHER" id="PTHR13217:SF6">
    <property type="entry name" value="PLECKSTRIN HOMOLOGY DOMAIN-CONTAINING FAMILY G MEMBER 7"/>
    <property type="match status" value="1"/>
</dbReference>
<feature type="region of interest" description="Disordered" evidence="1">
    <location>
        <begin position="1"/>
        <end position="92"/>
    </location>
</feature>
<dbReference type="Gene3D" id="2.30.29.30">
    <property type="entry name" value="Pleckstrin-homology domain (PH domain)/Phosphotyrosine-binding domain (PTB)"/>
    <property type="match status" value="1"/>
</dbReference>
<dbReference type="OMA" id="SRQFCEN"/>
<evidence type="ECO:0000256" key="1">
    <source>
        <dbReference type="SAM" id="MobiDB-lite"/>
    </source>
</evidence>
<dbReference type="InterPro" id="IPR001849">
    <property type="entry name" value="PH_domain"/>
</dbReference>
<dbReference type="Proteomes" id="UP000005408">
    <property type="component" value="Unassembled WGS sequence"/>
</dbReference>
<dbReference type="KEGG" id="crg:105331637"/>
<dbReference type="GO" id="GO:0005085">
    <property type="term" value="F:guanyl-nucleotide exchange factor activity"/>
    <property type="evidence" value="ECO:0007669"/>
    <property type="project" value="InterPro"/>
</dbReference>
<dbReference type="PANTHER" id="PTHR13217">
    <property type="entry name" value="PLECKSTRIN HOMOLOGY DOMAIN-CONTAINING FAMILY G MEMBER 7"/>
    <property type="match status" value="1"/>
</dbReference>
<dbReference type="SMART" id="SM00233">
    <property type="entry name" value="PH"/>
    <property type="match status" value="1"/>
</dbReference>
<protein>
    <recommendedName>
        <fullName evidence="6">Pleckstrin-like protein domain-containing family G member 7</fullName>
    </recommendedName>
</protein>
<dbReference type="InterPro" id="IPR040181">
    <property type="entry name" value="PKHG5/7"/>
</dbReference>
<feature type="compositionally biased region" description="Low complexity" evidence="1">
    <location>
        <begin position="40"/>
        <end position="50"/>
    </location>
</feature>
<dbReference type="InterPro" id="IPR035899">
    <property type="entry name" value="DBL_dom_sf"/>
</dbReference>
<sequence length="646" mass="74942">MSTLIRLRKKKDEFSGQGVNQHEESEELCSDDGKLEHRLSSSSLTSASSDSDPESPSPTQLRRERRPAIYDAQNVGNLRCQSPDLTPSNSFEEPDLLKGMIALKRRDSVDLETTTYQVDRALRDRRKKLVKRNTIADFYKHDVNSDSGTNAEYRRGKQTFPFSFNKLIRTRSKDEITKLSEALATLTPSKFSDNDLSGYKSFHWSDLIARTENDEKPLKLPDTERKRREAIWELFTSECVFLIDHLMVLKHCFMEPLKRLQVDGYLMFAEPNEIFSNLDELCYVSYTFCKELLTVLLKNMKSEEIWPASSLIEALDKFSKLSDDGNVYHTYCISYSKCLEYVEKLRKNENFVEFEKWCSQDPRCRRLQLNDFLVAPMQHCTKLPLLLANIRKYTSSDYDKNILALTIGKVEISLQCLDDKMRRERNTKRLQELQQQIIWPTVTDLDPRTYIPECLRASFSSQPCSSLLSCPHRLLLHEGPLTLVQTTKNIDVYLFLFDDMILITKTKRGRKKPSDLGQLDCRCFYVVYRQPIELHHLKVHDVDTYDTSGGNIKNALVLVQVTSFQQVIGLYTLQCQSEFTKDMWISKLTDAMSKCHLVRTDPCLSNAAPETFPVKEQSPKTRRRIRMLKNHKKKSMSMDTLFTCSE</sequence>
<evidence type="ECO:0000313" key="4">
    <source>
        <dbReference type="EnsemblMetazoa" id="G30156.2:cds"/>
    </source>
</evidence>
<dbReference type="SUPFAM" id="SSF48065">
    <property type="entry name" value="DBL homology domain (DH-domain)"/>
    <property type="match status" value="1"/>
</dbReference>
<evidence type="ECO:0008006" key="6">
    <source>
        <dbReference type="Google" id="ProtNLM"/>
    </source>
</evidence>